<feature type="region of interest" description="Disordered" evidence="1">
    <location>
        <begin position="55"/>
        <end position="101"/>
    </location>
</feature>
<evidence type="ECO:0000259" key="3">
    <source>
        <dbReference type="Pfam" id="PF13529"/>
    </source>
</evidence>
<keyword evidence="2" id="KW-1133">Transmembrane helix</keyword>
<organism evidence="4 5">
    <name type="scientific">Enterocloster bolteae</name>
    <dbReference type="NCBI Taxonomy" id="208479"/>
    <lineage>
        <taxon>Bacteria</taxon>
        <taxon>Bacillati</taxon>
        <taxon>Bacillota</taxon>
        <taxon>Clostridia</taxon>
        <taxon>Lachnospirales</taxon>
        <taxon>Lachnospiraceae</taxon>
        <taxon>Enterocloster</taxon>
    </lineage>
</organism>
<dbReference type="AlphaFoldDB" id="A0A412ZFU3"/>
<keyword evidence="2" id="KW-0472">Membrane</keyword>
<evidence type="ECO:0000313" key="5">
    <source>
        <dbReference type="Proteomes" id="UP000284543"/>
    </source>
</evidence>
<dbReference type="Pfam" id="PF13529">
    <property type="entry name" value="Peptidase_C39_2"/>
    <property type="match status" value="1"/>
</dbReference>
<protein>
    <recommendedName>
        <fullName evidence="3">Peptidase C39-like domain-containing protein</fullName>
    </recommendedName>
</protein>
<comment type="caution">
    <text evidence="4">The sequence shown here is derived from an EMBL/GenBank/DDBJ whole genome shotgun (WGS) entry which is preliminary data.</text>
</comment>
<gene>
    <name evidence="4" type="ORF">DWW02_04920</name>
</gene>
<keyword evidence="2" id="KW-0812">Transmembrane</keyword>
<evidence type="ECO:0000313" key="4">
    <source>
        <dbReference type="EMBL" id="RGV79066.1"/>
    </source>
</evidence>
<dbReference type="EMBL" id="QRZM01000001">
    <property type="protein sequence ID" value="RGV79066.1"/>
    <property type="molecule type" value="Genomic_DNA"/>
</dbReference>
<dbReference type="Proteomes" id="UP000284543">
    <property type="component" value="Unassembled WGS sequence"/>
</dbReference>
<reference evidence="4 5" key="1">
    <citation type="submission" date="2018-08" db="EMBL/GenBank/DDBJ databases">
        <title>A genome reference for cultivated species of the human gut microbiota.</title>
        <authorList>
            <person name="Zou Y."/>
            <person name="Xue W."/>
            <person name="Luo G."/>
        </authorList>
    </citation>
    <scope>NUCLEOTIDE SEQUENCE [LARGE SCALE GENOMIC DNA]</scope>
    <source>
        <strain evidence="4 5">AF14-18</strain>
    </source>
</reference>
<evidence type="ECO:0000256" key="1">
    <source>
        <dbReference type="SAM" id="MobiDB-lite"/>
    </source>
</evidence>
<accession>A0A412ZFU3</accession>
<sequence length="320" mass="33953">MKKKKDVKKRNQPPSYPALIRGGILISALIMTASLSFYMGPSVLEKADRLYRSMSGRTSEPAPDSFLSGAAGPIQEAGAGGPEQEPQQDQGQPGADSPSVPYLEVSQELGRLDDLTLDKEPEQVGASYAVMLNTAMGPMLYYNQADQRWGDYLYGGQDPMKKYGCGPTAVAMIINSFSTTSATPVSAADWAAANGCYAPQGGSYHNLIQDSLSAHGIQVESVNQRTAGNAASLLDSGHILIALMGKGALTDNGHFILITEYLDNGNVHIADPNSYENSTKEWELGQLMAELKQSHDNGAPLWAVGPEKVGEAAEGAADNG</sequence>
<dbReference type="RefSeq" id="WP_118017688.1">
    <property type="nucleotide sequence ID" value="NZ_CAUHGS010000001.1"/>
</dbReference>
<feature type="transmembrane region" description="Helical" evidence="2">
    <location>
        <begin position="20"/>
        <end position="39"/>
    </location>
</feature>
<name>A0A412ZFU3_9FIRM</name>
<dbReference type="Gene3D" id="3.90.70.10">
    <property type="entry name" value="Cysteine proteinases"/>
    <property type="match status" value="1"/>
</dbReference>
<feature type="compositionally biased region" description="Low complexity" evidence="1">
    <location>
        <begin position="82"/>
        <end position="96"/>
    </location>
</feature>
<proteinExistence type="predicted"/>
<dbReference type="InterPro" id="IPR039564">
    <property type="entry name" value="Peptidase_C39-like"/>
</dbReference>
<evidence type="ECO:0000256" key="2">
    <source>
        <dbReference type="SAM" id="Phobius"/>
    </source>
</evidence>
<feature type="domain" description="Peptidase C39-like" evidence="3">
    <location>
        <begin position="141"/>
        <end position="273"/>
    </location>
</feature>